<dbReference type="GO" id="GO:0005975">
    <property type="term" value="P:carbohydrate metabolic process"/>
    <property type="evidence" value="ECO:0007669"/>
    <property type="project" value="InterPro"/>
</dbReference>
<reference evidence="5" key="1">
    <citation type="journal article" date="2014" name="Int. J. Syst. Evol. Microbiol.">
        <title>Complete genome sequence of Corynebacterium casei LMG S-19264T (=DSM 44701T), isolated from a smear-ripened cheese.</title>
        <authorList>
            <consortium name="US DOE Joint Genome Institute (JGI-PGF)"/>
            <person name="Walter F."/>
            <person name="Albersmeier A."/>
            <person name="Kalinowski J."/>
            <person name="Ruckert C."/>
        </authorList>
    </citation>
    <scope>NUCLEOTIDE SEQUENCE</scope>
    <source>
        <strain evidence="5">CCM 8433</strain>
    </source>
</reference>
<dbReference type="CDD" id="cd06564">
    <property type="entry name" value="GH20_DspB_LnbB-like"/>
    <property type="match status" value="1"/>
</dbReference>
<dbReference type="PRINTS" id="PR00738">
    <property type="entry name" value="GLHYDRLASE20"/>
</dbReference>
<dbReference type="InterPro" id="IPR025705">
    <property type="entry name" value="Beta_hexosaminidase_sua/sub"/>
</dbReference>
<dbReference type="InterPro" id="IPR017853">
    <property type="entry name" value="GH"/>
</dbReference>
<dbReference type="AlphaFoldDB" id="A0A917N4C6"/>
<keyword evidence="6" id="KW-1185">Reference proteome</keyword>
<comment type="similarity">
    <text evidence="1">Belongs to the glycosyl hydrolase 20 family.</text>
</comment>
<evidence type="ECO:0000259" key="4">
    <source>
        <dbReference type="Pfam" id="PF00728"/>
    </source>
</evidence>
<feature type="active site" description="Proton donor" evidence="3">
    <location>
        <position position="252"/>
    </location>
</feature>
<dbReference type="InterPro" id="IPR015883">
    <property type="entry name" value="Glyco_hydro_20_cat"/>
</dbReference>
<dbReference type="EMBL" id="BMDT01000004">
    <property type="protein sequence ID" value="GGI65585.1"/>
    <property type="molecule type" value="Genomic_DNA"/>
</dbReference>
<evidence type="ECO:0000313" key="5">
    <source>
        <dbReference type="EMBL" id="GGI65585.1"/>
    </source>
</evidence>
<accession>A0A917N4C6</accession>
<dbReference type="SUPFAM" id="SSF51445">
    <property type="entry name" value="(Trans)glycosidases"/>
    <property type="match status" value="1"/>
</dbReference>
<dbReference type="InterPro" id="IPR052764">
    <property type="entry name" value="GH20_Enzymes"/>
</dbReference>
<dbReference type="PANTHER" id="PTHR43678">
    <property type="entry name" value="PUTATIVE (AFU_ORTHOLOGUE AFUA_2G00640)-RELATED"/>
    <property type="match status" value="1"/>
</dbReference>
<organism evidence="5 6">
    <name type="scientific">Enterococcus alcedinis</name>
    <dbReference type="NCBI Taxonomy" id="1274384"/>
    <lineage>
        <taxon>Bacteria</taxon>
        <taxon>Bacillati</taxon>
        <taxon>Bacillota</taxon>
        <taxon>Bacilli</taxon>
        <taxon>Lactobacillales</taxon>
        <taxon>Enterococcaceae</taxon>
        <taxon>Enterococcus</taxon>
    </lineage>
</organism>
<dbReference type="Pfam" id="PF00728">
    <property type="entry name" value="Glyco_hydro_20"/>
    <property type="match status" value="1"/>
</dbReference>
<gene>
    <name evidence="5" type="ORF">GCM10011482_12390</name>
</gene>
<dbReference type="Gene3D" id="3.20.20.80">
    <property type="entry name" value="Glycosidases"/>
    <property type="match status" value="1"/>
</dbReference>
<sequence length="453" mass="51972">MFLTNEWILSVNHPSLLVVARRINQLLEKVGQVKGRISQTETGLVELRLDRQVNANTIEKNERIVVTAKCTKAVLRTATHAILRELLGQLAVGVTTVDYAQGRRIFMLDMARKYYSKATIIKFIDALSFAQFNFLQLHFSENEGFRIECQTAPEIVSDEFLTKAEIKEIIQYAHVAGIEIIPDFDSPGHLKQILKNRPEWQLVKKNEAGELEKNPTALDISNPEAVAFIVSIYEEFAQLFTSSRYFHIGADEFVDFDEMEAYPEIQAHAKAVYGEQAEGIDAFVGYVNHIIEKMNQFGFIPQVWNDGFFRLNRAEVVKLSQDVEISYWTKWNKNMAPVETFIEKGYTVTNFNDNYFYYVLGENAGYTYPQYDKVVTHWKPDMWPQEQVIAVEPVQLPGVAVAVWNDIPDAQTQEEVLNNVSQIFFAVMQKQSNAVFATKEQIETFLTTLFEDK</sequence>
<reference evidence="5" key="2">
    <citation type="submission" date="2020-09" db="EMBL/GenBank/DDBJ databases">
        <authorList>
            <person name="Sun Q."/>
            <person name="Sedlacek I."/>
        </authorList>
    </citation>
    <scope>NUCLEOTIDE SEQUENCE</scope>
    <source>
        <strain evidence="5">CCM 8433</strain>
    </source>
</reference>
<evidence type="ECO:0000256" key="3">
    <source>
        <dbReference type="PIRSR" id="PIRSR625705-1"/>
    </source>
</evidence>
<dbReference type="PANTHER" id="PTHR43678:SF1">
    <property type="entry name" value="BETA-N-ACETYLHEXOSAMINIDASE"/>
    <property type="match status" value="1"/>
</dbReference>
<proteinExistence type="inferred from homology"/>
<name>A0A917N4C6_9ENTE</name>
<dbReference type="Proteomes" id="UP000622610">
    <property type="component" value="Unassembled WGS sequence"/>
</dbReference>
<comment type="caution">
    <text evidence="5">The sequence shown here is derived from an EMBL/GenBank/DDBJ whole genome shotgun (WGS) entry which is preliminary data.</text>
</comment>
<dbReference type="GO" id="GO:0004563">
    <property type="term" value="F:beta-N-acetylhexosaminidase activity"/>
    <property type="evidence" value="ECO:0007669"/>
    <property type="project" value="InterPro"/>
</dbReference>
<evidence type="ECO:0000256" key="1">
    <source>
        <dbReference type="ARBA" id="ARBA00006285"/>
    </source>
</evidence>
<evidence type="ECO:0000313" key="6">
    <source>
        <dbReference type="Proteomes" id="UP000622610"/>
    </source>
</evidence>
<dbReference type="RefSeq" id="WP_188367420.1">
    <property type="nucleotide sequence ID" value="NZ_BMDT01000004.1"/>
</dbReference>
<evidence type="ECO:0000256" key="2">
    <source>
        <dbReference type="ARBA" id="ARBA00022801"/>
    </source>
</evidence>
<keyword evidence="2" id="KW-0378">Hydrolase</keyword>
<protein>
    <recommendedName>
        <fullName evidence="4">Glycoside hydrolase family 20 catalytic domain-containing protein</fullName>
    </recommendedName>
</protein>
<feature type="domain" description="Glycoside hydrolase family 20 catalytic" evidence="4">
    <location>
        <begin position="104"/>
        <end position="409"/>
    </location>
</feature>